<keyword evidence="1" id="KW-0805">Transcription regulation</keyword>
<dbReference type="InterPro" id="IPR001034">
    <property type="entry name" value="DeoR_HTH"/>
</dbReference>
<dbReference type="Pfam" id="PF13280">
    <property type="entry name" value="WYL"/>
    <property type="match status" value="1"/>
</dbReference>
<dbReference type="GO" id="GO:0004077">
    <property type="term" value="F:biotin--[biotin carboxyl-carrier protein] ligase activity"/>
    <property type="evidence" value="ECO:0007669"/>
    <property type="project" value="UniProtKB-EC"/>
</dbReference>
<dbReference type="InterPro" id="IPR026881">
    <property type="entry name" value="WYL_dom"/>
</dbReference>
<gene>
    <name evidence="5" type="primary">birA1</name>
    <name evidence="5" type="ORF">AHOG_14215</name>
</gene>
<dbReference type="PIRSF" id="PIRSF016838">
    <property type="entry name" value="PafC"/>
    <property type="match status" value="1"/>
</dbReference>
<evidence type="ECO:0000256" key="3">
    <source>
        <dbReference type="ARBA" id="ARBA00023163"/>
    </source>
</evidence>
<dbReference type="SUPFAM" id="SSF46785">
    <property type="entry name" value="Winged helix' DNA-binding domain"/>
    <property type="match status" value="1"/>
</dbReference>
<protein>
    <submittedName>
        <fullName evidence="5">Bifunctional ligase/repressor BirA</fullName>
        <ecNumber evidence="5">6.3.4.15</ecNumber>
    </submittedName>
</protein>
<evidence type="ECO:0000313" key="6">
    <source>
        <dbReference type="Proteomes" id="UP000204221"/>
    </source>
</evidence>
<sequence length="330" mass="36106">MSGSGSTLSVMSSTSGRLLRLLSLLQTPREWPGGELAERLRVSRRTVRRDIDRLRELGYPVEAARGPIGGYRLRAGQAMPPLLLDDEEAVAIAVGIRLATGHPVTGIEEASLRALAKVAQVLPSRLRQRVDTLGSATVPMTMGGGASVSPEVLAVIAGAVIAGERLRFGYASADGRTGRRLVEPYRLVAAERRWYLPAFDVERDDWRIFRVDRIDDAARTGVRVPPREPPIRDAAEFVTSRFFSLAPVYEMVATLRLPAAEAVRRLGADPAEVTAIDDTSCVVRGHADTVEWLAARLLLADCEFEVHAPEELRARLRGWSRRAGRAADDD</sequence>
<feature type="domain" description="HTH deoR-type" evidence="4">
    <location>
        <begin position="14"/>
        <end position="69"/>
    </location>
</feature>
<dbReference type="Proteomes" id="UP000204221">
    <property type="component" value="Chromosome"/>
</dbReference>
<evidence type="ECO:0000313" key="5">
    <source>
        <dbReference type="EMBL" id="ASO20485.1"/>
    </source>
</evidence>
<dbReference type="AlphaFoldDB" id="A0A221W3T5"/>
<dbReference type="PANTHER" id="PTHR34580:SF3">
    <property type="entry name" value="PROTEIN PAFB"/>
    <property type="match status" value="1"/>
</dbReference>
<keyword evidence="2" id="KW-0238">DNA-binding</keyword>
<keyword evidence="3" id="KW-0804">Transcription</keyword>
<dbReference type="EMBL" id="CP022521">
    <property type="protein sequence ID" value="ASO20485.1"/>
    <property type="molecule type" value="Genomic_DNA"/>
</dbReference>
<dbReference type="PROSITE" id="PS52050">
    <property type="entry name" value="WYL"/>
    <property type="match status" value="1"/>
</dbReference>
<dbReference type="PANTHER" id="PTHR34580">
    <property type="match status" value="1"/>
</dbReference>
<dbReference type="InterPro" id="IPR028349">
    <property type="entry name" value="PafC-like"/>
</dbReference>
<name>A0A221W3T5_9PSEU</name>
<dbReference type="Gene3D" id="1.10.10.10">
    <property type="entry name" value="Winged helix-like DNA-binding domain superfamily/Winged helix DNA-binding domain"/>
    <property type="match status" value="1"/>
</dbReference>
<dbReference type="InterPro" id="IPR018356">
    <property type="entry name" value="Tscrpt_reg_HTH_DeoR_CS"/>
</dbReference>
<dbReference type="Pfam" id="PF08279">
    <property type="entry name" value="HTH_11"/>
    <property type="match status" value="1"/>
</dbReference>
<dbReference type="InterPro" id="IPR057727">
    <property type="entry name" value="WCX_dom"/>
</dbReference>
<evidence type="ECO:0000256" key="2">
    <source>
        <dbReference type="ARBA" id="ARBA00023125"/>
    </source>
</evidence>
<keyword evidence="5" id="KW-0436">Ligase</keyword>
<dbReference type="Pfam" id="PF25583">
    <property type="entry name" value="WCX"/>
    <property type="match status" value="1"/>
</dbReference>
<dbReference type="EC" id="6.3.4.15" evidence="5"/>
<dbReference type="InterPro" id="IPR013196">
    <property type="entry name" value="HTH_11"/>
</dbReference>
<evidence type="ECO:0000256" key="1">
    <source>
        <dbReference type="ARBA" id="ARBA00023015"/>
    </source>
</evidence>
<evidence type="ECO:0000259" key="4">
    <source>
        <dbReference type="PROSITE" id="PS51000"/>
    </source>
</evidence>
<organism evidence="5 6">
    <name type="scientific">Actinoalloteichus hoggarensis</name>
    <dbReference type="NCBI Taxonomy" id="1470176"/>
    <lineage>
        <taxon>Bacteria</taxon>
        <taxon>Bacillati</taxon>
        <taxon>Actinomycetota</taxon>
        <taxon>Actinomycetes</taxon>
        <taxon>Pseudonocardiales</taxon>
        <taxon>Pseudonocardiaceae</taxon>
        <taxon>Actinoalloteichus</taxon>
    </lineage>
</organism>
<dbReference type="GO" id="GO:0003677">
    <property type="term" value="F:DNA binding"/>
    <property type="evidence" value="ECO:0007669"/>
    <property type="project" value="UniProtKB-KW"/>
</dbReference>
<dbReference type="InterPro" id="IPR036388">
    <property type="entry name" value="WH-like_DNA-bd_sf"/>
</dbReference>
<dbReference type="InterPro" id="IPR036390">
    <property type="entry name" value="WH_DNA-bd_sf"/>
</dbReference>
<dbReference type="PROSITE" id="PS00894">
    <property type="entry name" value="HTH_DEOR_1"/>
    <property type="match status" value="1"/>
</dbReference>
<dbReference type="KEGG" id="ahg:AHOG_14215"/>
<dbReference type="InterPro" id="IPR051534">
    <property type="entry name" value="CBASS_pafABC_assoc_protein"/>
</dbReference>
<reference evidence="5 6" key="1">
    <citation type="submission" date="2017-07" db="EMBL/GenBank/DDBJ databases">
        <title>Complete genome sequence of Actinoalloteichus hoggarensis DSM 45943, type strain of Actinoalloteichus hoggarensis.</title>
        <authorList>
            <person name="Ruckert C."/>
            <person name="Nouioui I."/>
            <person name="Willmese J."/>
            <person name="van Wezel G."/>
            <person name="Klenk H.-P."/>
            <person name="Kalinowski J."/>
            <person name="Zotchev S.B."/>
        </authorList>
    </citation>
    <scope>NUCLEOTIDE SEQUENCE [LARGE SCALE GENOMIC DNA]</scope>
    <source>
        <strain evidence="5 6">DSM 45943</strain>
    </source>
</reference>
<accession>A0A221W3T5</accession>
<proteinExistence type="predicted"/>
<dbReference type="PROSITE" id="PS51000">
    <property type="entry name" value="HTH_DEOR_2"/>
    <property type="match status" value="1"/>
</dbReference>
<dbReference type="GO" id="GO:0003700">
    <property type="term" value="F:DNA-binding transcription factor activity"/>
    <property type="evidence" value="ECO:0007669"/>
    <property type="project" value="InterPro"/>
</dbReference>
<keyword evidence="6" id="KW-1185">Reference proteome</keyword>